<dbReference type="AlphaFoldDB" id="A0A849VPM7"/>
<name>A0A849VPM7_9HYPH</name>
<evidence type="ECO:0000313" key="1">
    <source>
        <dbReference type="EMBL" id="NTS30709.1"/>
    </source>
</evidence>
<protein>
    <submittedName>
        <fullName evidence="1">Uncharacterized protein</fullName>
    </submittedName>
</protein>
<evidence type="ECO:0000313" key="2">
    <source>
        <dbReference type="Proteomes" id="UP000550508"/>
    </source>
</evidence>
<gene>
    <name evidence="1" type="ORF">HQ945_05535</name>
</gene>
<dbReference type="EMBL" id="JABUMX010000001">
    <property type="protein sequence ID" value="NTS30709.1"/>
    <property type="molecule type" value="Genomic_DNA"/>
</dbReference>
<keyword evidence="2" id="KW-1185">Reference proteome</keyword>
<dbReference type="RefSeq" id="WP_174207781.1">
    <property type="nucleotide sequence ID" value="NZ_JABUMX010000001.1"/>
</dbReference>
<accession>A0A849VPM7</accession>
<organism evidence="1 2">
    <name type="scientific">Phyllobacterium pellucidum</name>
    <dbReference type="NCBI Taxonomy" id="2740464"/>
    <lineage>
        <taxon>Bacteria</taxon>
        <taxon>Pseudomonadati</taxon>
        <taxon>Pseudomonadota</taxon>
        <taxon>Alphaproteobacteria</taxon>
        <taxon>Hyphomicrobiales</taxon>
        <taxon>Phyllobacteriaceae</taxon>
        <taxon>Phyllobacterium</taxon>
    </lineage>
</organism>
<reference evidence="1 2" key="1">
    <citation type="submission" date="2020-05" db="EMBL/GenBank/DDBJ databases">
        <authorList>
            <person name="Kim M.K."/>
        </authorList>
    </citation>
    <scope>NUCLEOTIDE SEQUENCE [LARGE SCALE GENOMIC DNA]</scope>
    <source>
        <strain evidence="1 2">BT25</strain>
    </source>
</reference>
<proteinExistence type="predicted"/>
<comment type="caution">
    <text evidence="1">The sequence shown here is derived from an EMBL/GenBank/DDBJ whole genome shotgun (WGS) entry which is preliminary data.</text>
</comment>
<dbReference type="Proteomes" id="UP000550508">
    <property type="component" value="Unassembled WGS sequence"/>
</dbReference>
<sequence length="66" mass="7547">MTEITNKDKAGCAEREVKQRQRVYSRWVADGRRAQAFADRQIAVMQAIAEDYRAKADADDQAGRLF</sequence>